<dbReference type="Pfam" id="PF25430">
    <property type="entry name" value="DDX23"/>
    <property type="match status" value="1"/>
</dbReference>
<feature type="compositionally biased region" description="Low complexity" evidence="20">
    <location>
        <begin position="874"/>
        <end position="890"/>
    </location>
</feature>
<keyword evidence="12" id="KW-0508">mRNA splicing</keyword>
<comment type="subcellular location">
    <subcellularLocation>
        <location evidence="1 19">Nucleus</location>
    </subcellularLocation>
</comment>
<gene>
    <name evidence="19" type="primary">MED15</name>
</gene>
<evidence type="ECO:0000259" key="21">
    <source>
        <dbReference type="PROSITE" id="PS51192"/>
    </source>
</evidence>
<evidence type="ECO:0000256" key="16">
    <source>
        <dbReference type="ARBA" id="ARBA00055288"/>
    </source>
</evidence>
<feature type="region of interest" description="Disordered" evidence="20">
    <location>
        <begin position="797"/>
        <end position="832"/>
    </location>
</feature>
<dbReference type="Pfam" id="PF00270">
    <property type="entry name" value="DEAD"/>
    <property type="match status" value="1"/>
</dbReference>
<feature type="region of interest" description="Disordered" evidence="20">
    <location>
        <begin position="847"/>
        <end position="906"/>
    </location>
</feature>
<keyword evidence="7" id="KW-0347">Helicase</keyword>
<sequence>QMSYGSKSKNIISIGDLLATKKAQQEEGIKPKFLTKAEREALAIKARQEEADRLHQQRKEFEEKRKEFMKESEKGWDKRDSRDSRDRRRDEDKERRKNYDDHSEGNSGMSSSRRPKDDDTSSYKSKKIDEEEKMQYEELIKSRYLGKDKEKKKRRRKLHGKNFNFDWEETDDTSKDYDKLYKERHEIQFFGRGHIAGMDPNEMERDKKDYYQSVREERKDKFNKLLDDVKPKKMRKDEWEDVHWRKKPLEAMSERDWRIFREDFNITVKGGSIPKPIRTWSETPIPKQILDVIYKVGYKEPTPIQRQAIPIGLSNRDIIGVAETGSGKTAAFLIPLLVWITTIPKQETTDILDGNGPYAVILAPTRELAQQIEQEAIKFGQYLGIKTVSVIGGASKEDQALKVRMGVDIVIATPGRLIDTLDNSYISLNMCSYLILDEADRMLDLGFEPEVNKILEYMPVSNMKPDSEEAENESSLLANFMSKNKYRQTVMFTATMSPAIERLARQYLRRPAIVYVGSVGRPTERIEQIVYMISEEQKRKKIIEVLTKYYEPPIIIFVNQKKGADILAKSLLGMGFNPAVLHGGKGQDARENSLAALKENKKDILVATDVAGRGIDIKDVALVLNYDMAKSIEDYTHRIGRTGRAGKKGRAVTFLTPEDKDVYYDLKQCLIESPVSSCPPELANHPDSQTKPGSIVVKRQCFLFNYIITLKRKEKFLPIMATLEDEDWPSQKFRDHVIQRLEPELQRNRQHAPNLPVPGNAREVEDYVFQKCTSKDEYMRTIAKVINAINCNSKSSSMPSVLSNHYNKNDPQPTQQNDIPLQAVGGNNISSSTDISMRQLNQVSSSGIPIHRQSPLPSNNNITSHTPPVNSILQQQQQQPSSGSGFGSSQKIASSTGYSPQLSQSTNQTQFMRLSQQTKAEYNGINDQVNYGIPPINSMYPQTMNKPSIPTEDMMSGNPMIQRQRAWNVQQDNGQYMQNSMIQMPQPNMGMGQPMMQYINQQPPYTDYNYQNSGIPINNSMNFNNNCLPIQNDKLYESKLKELRQHASMIKGKSNYYRSSGNPTAAGRLDFIYDVLTGERKPTYETILKIEDEINKILLSQNIMVNNIGMSSQVGGPIMQEPKLLQQPYYSQPQWMGPQQLQPINSGPSPYTVTAANPLPHQQYNVPNSPSGSQQQQSLRHSPYQIPNKHAQGNYTTRQSSLPHGKSQSQPTNINTYQNNFHYPTQSLTTPTPITNNSNTIDEIYSTSYDQMVGGKGGDDLNGLYGQQQSQSNTPNFTTYLTSNMSQEISTLNSQFTFKNICGTYDGNYINVDVIFNNFEKDFPPFRLVIPKTYPAVPVSFEQLPLDIESFLYEEVQSHMYSEIRKKNPKTITDILKIAESAALDFYSKQQCNQMNTPVLDDLFRSSQYDSALQ</sequence>
<evidence type="ECO:0000313" key="25">
    <source>
        <dbReference type="WBParaSite" id="TCONS_00011171.p1"/>
    </source>
</evidence>
<dbReference type="SUPFAM" id="SSF52540">
    <property type="entry name" value="P-loop containing nucleoside triphosphate hydrolases"/>
    <property type="match status" value="1"/>
</dbReference>
<keyword evidence="13 19" id="KW-0539">Nucleus</keyword>
<evidence type="ECO:0000256" key="17">
    <source>
        <dbReference type="ARBA" id="ARBA00062365"/>
    </source>
</evidence>
<evidence type="ECO:0000256" key="7">
    <source>
        <dbReference type="ARBA" id="ARBA00022806"/>
    </source>
</evidence>
<dbReference type="GO" id="GO:0000398">
    <property type="term" value="P:mRNA splicing, via spliceosome"/>
    <property type="evidence" value="ECO:0007669"/>
    <property type="project" value="UniProtKB-ARBA"/>
</dbReference>
<protein>
    <recommendedName>
        <fullName evidence="3 19">Mediator of RNA polymerase II transcription subunit 15</fullName>
    </recommendedName>
    <alternativeName>
        <fullName evidence="19">Mediator complex subunit 15</fullName>
    </alternativeName>
</protein>
<reference evidence="25" key="1">
    <citation type="submission" date="2024-02" db="UniProtKB">
        <authorList>
            <consortium name="WormBaseParasite"/>
        </authorList>
    </citation>
    <scope>IDENTIFICATION</scope>
</reference>
<feature type="compositionally biased region" description="Polar residues" evidence="20">
    <location>
        <begin position="855"/>
        <end position="873"/>
    </location>
</feature>
<keyword evidence="6" id="KW-0378">Hydrolase</keyword>
<dbReference type="InterPro" id="IPR027417">
    <property type="entry name" value="P-loop_NTPase"/>
</dbReference>
<dbReference type="InterPro" id="IPR019087">
    <property type="entry name" value="Med15_N"/>
</dbReference>
<dbReference type="GO" id="GO:0005524">
    <property type="term" value="F:ATP binding"/>
    <property type="evidence" value="ECO:0007669"/>
    <property type="project" value="UniProtKB-KW"/>
</dbReference>
<feature type="compositionally biased region" description="Basic and acidic residues" evidence="20">
    <location>
        <begin position="114"/>
        <end position="132"/>
    </location>
</feature>
<dbReference type="Pfam" id="PF00271">
    <property type="entry name" value="Helicase_C"/>
    <property type="match status" value="1"/>
</dbReference>
<dbReference type="GO" id="GO:0043186">
    <property type="term" value="C:P granule"/>
    <property type="evidence" value="ECO:0007669"/>
    <property type="project" value="UniProtKB-ARBA"/>
</dbReference>
<dbReference type="InterPro" id="IPR014014">
    <property type="entry name" value="RNA_helicase_DEAD_Q_motif"/>
</dbReference>
<comment type="similarity">
    <text evidence="2 19">Belongs to the Mediator complex subunit 15 family.</text>
</comment>
<comment type="function">
    <text evidence="16">Involved in pre-mRNA splicing and its phosphorylated form (by SRPK2) is required for spliceosomal B complex formation. Independently of its spliceosome formation function, required for the suppression of incorrect R-loops formed during transcription; R-loops are composed of a DNA:RNA hybrid and the associated non-template single-stranded DNA.</text>
</comment>
<dbReference type="InterPro" id="IPR001650">
    <property type="entry name" value="Helicase_C-like"/>
</dbReference>
<dbReference type="InterPro" id="IPR011545">
    <property type="entry name" value="DEAD/DEAH_box_helicase_dom"/>
</dbReference>
<feature type="domain" description="Helicase ATP-binding" evidence="21">
    <location>
        <begin position="309"/>
        <end position="514"/>
    </location>
</feature>
<dbReference type="Pfam" id="PF21539">
    <property type="entry name" value="Med15_C"/>
    <property type="match status" value="1"/>
</dbReference>
<evidence type="ECO:0000256" key="11">
    <source>
        <dbReference type="ARBA" id="ARBA00023163"/>
    </source>
</evidence>
<evidence type="ECO:0000256" key="5">
    <source>
        <dbReference type="ARBA" id="ARBA00022741"/>
    </source>
</evidence>
<comment type="subunit">
    <text evidence="17">The phosphorylated form (by SRPK2) is a component of the U4/U6-U5 tri-snRNP complex composed of the U4, U6 and U5 snRNAs and at least PRPF3, PRPF4, PRPF6, PRPF8, PRPF31, SNRNP200, TXNL4A, WDR57, SNRNP40, DDX23, CD2BP2, PPIH, SNU13, EFTUD2, SART1 and USP39. Identified in the spliceosome C complex. Interacts with ERBB4. Interacts with ERCC6.</text>
</comment>
<dbReference type="GO" id="GO:0005634">
    <property type="term" value="C:nucleus"/>
    <property type="evidence" value="ECO:0007669"/>
    <property type="project" value="UniProtKB-SubCell"/>
</dbReference>
<dbReference type="FunFam" id="1.10.246.20:FF:000006">
    <property type="entry name" value="Mediator of RNA polymerase II transcription subunit 15"/>
    <property type="match status" value="1"/>
</dbReference>
<dbReference type="GO" id="GO:0016787">
    <property type="term" value="F:hydrolase activity"/>
    <property type="evidence" value="ECO:0007669"/>
    <property type="project" value="UniProtKB-KW"/>
</dbReference>
<comment type="catalytic activity">
    <reaction evidence="15">
        <text>ATP + H2O = ADP + phosphate + H(+)</text>
        <dbReference type="Rhea" id="RHEA:13065"/>
        <dbReference type="ChEBI" id="CHEBI:15377"/>
        <dbReference type="ChEBI" id="CHEBI:15378"/>
        <dbReference type="ChEBI" id="CHEBI:30616"/>
        <dbReference type="ChEBI" id="CHEBI:43474"/>
        <dbReference type="ChEBI" id="CHEBI:456216"/>
        <dbReference type="EC" id="3.6.4.13"/>
    </reaction>
</comment>
<feature type="compositionally biased region" description="Basic and acidic residues" evidence="20">
    <location>
        <begin position="47"/>
        <end position="104"/>
    </location>
</feature>
<evidence type="ECO:0000256" key="4">
    <source>
        <dbReference type="ARBA" id="ARBA00022664"/>
    </source>
</evidence>
<evidence type="ECO:0000256" key="6">
    <source>
        <dbReference type="ARBA" id="ARBA00022801"/>
    </source>
</evidence>
<keyword evidence="8" id="KW-0067">ATP-binding</keyword>
<keyword evidence="10 19" id="KW-0010">Activator</keyword>
<evidence type="ECO:0000259" key="23">
    <source>
        <dbReference type="PROSITE" id="PS51195"/>
    </source>
</evidence>
<feature type="compositionally biased region" description="Polar residues" evidence="20">
    <location>
        <begin position="1136"/>
        <end position="1168"/>
    </location>
</feature>
<keyword evidence="24" id="KW-1185">Reference proteome</keyword>
<evidence type="ECO:0000256" key="3">
    <source>
        <dbReference type="ARBA" id="ARBA00019613"/>
    </source>
</evidence>
<evidence type="ECO:0000256" key="19">
    <source>
        <dbReference type="RuleBase" id="RU364148"/>
    </source>
</evidence>
<dbReference type="CDD" id="cd17945">
    <property type="entry name" value="DEADc_DDX23"/>
    <property type="match status" value="1"/>
</dbReference>
<dbReference type="FunFam" id="3.40.50.300:FF:000322">
    <property type="entry name" value="probable ATP-dependent RNA helicase DDX23"/>
    <property type="match status" value="1"/>
</dbReference>
<keyword evidence="9 19" id="KW-0805">Transcription regulation</keyword>
<evidence type="ECO:0000256" key="18">
    <source>
        <dbReference type="PROSITE-ProRule" id="PRU00552"/>
    </source>
</evidence>
<dbReference type="InterPro" id="IPR057479">
    <property type="entry name" value="PRP28/DDX23-like_helical"/>
</dbReference>
<evidence type="ECO:0000256" key="1">
    <source>
        <dbReference type="ARBA" id="ARBA00004123"/>
    </source>
</evidence>
<dbReference type="CDD" id="cd18787">
    <property type="entry name" value="SF2_C_DEAD"/>
    <property type="match status" value="1"/>
</dbReference>
<feature type="region of interest" description="Disordered" evidence="20">
    <location>
        <begin position="1136"/>
        <end position="1235"/>
    </location>
</feature>
<dbReference type="InterPro" id="IPR036529">
    <property type="entry name" value="KIX_dom_sf"/>
</dbReference>
<feature type="domain" description="DEAD-box RNA helicase Q" evidence="23">
    <location>
        <begin position="278"/>
        <end position="306"/>
    </location>
</feature>
<dbReference type="GO" id="GO:0003676">
    <property type="term" value="F:nucleic acid binding"/>
    <property type="evidence" value="ECO:0007669"/>
    <property type="project" value="InterPro"/>
</dbReference>
<dbReference type="SMART" id="SM00490">
    <property type="entry name" value="HELICc"/>
    <property type="match status" value="1"/>
</dbReference>
<dbReference type="InterPro" id="IPR048386">
    <property type="entry name" value="Med15_C"/>
</dbReference>
<dbReference type="Pfam" id="PF09606">
    <property type="entry name" value="Med15_N"/>
    <property type="match status" value="1"/>
</dbReference>
<evidence type="ECO:0000256" key="10">
    <source>
        <dbReference type="ARBA" id="ARBA00023159"/>
    </source>
</evidence>
<evidence type="ECO:0000259" key="22">
    <source>
        <dbReference type="PROSITE" id="PS51194"/>
    </source>
</evidence>
<dbReference type="PROSITE" id="PS51194">
    <property type="entry name" value="HELICASE_CTER"/>
    <property type="match status" value="1"/>
</dbReference>
<feature type="short sequence motif" description="Q motif" evidence="18">
    <location>
        <begin position="278"/>
        <end position="306"/>
    </location>
</feature>
<evidence type="ECO:0000313" key="24">
    <source>
        <dbReference type="Proteomes" id="UP000035681"/>
    </source>
</evidence>
<proteinExistence type="inferred from homology"/>
<dbReference type="Gene3D" id="1.10.246.20">
    <property type="entry name" value="Coactivator CBP, KIX domain"/>
    <property type="match status" value="1"/>
</dbReference>
<comment type="function">
    <text evidence="19">Component of the Mediator complex, a coactivator involved in the regulated transcription of nearly all RNA polymerase II-dependent genes. Mediator functions as a bridge to convey information from gene-specific regulatory proteins to the basal RNA polymerase II transcription machinery. Mediator is recruited to promoters by direct interactions with regulatory proteins and serves as a scaffold for the assembly of a functional preinitiation complex with RNA polymerase II and the general transcription factors.</text>
</comment>
<evidence type="ECO:0000256" key="15">
    <source>
        <dbReference type="ARBA" id="ARBA00047984"/>
    </source>
</evidence>
<evidence type="ECO:0000256" key="14">
    <source>
        <dbReference type="ARBA" id="ARBA00037954"/>
    </source>
</evidence>
<dbReference type="GO" id="GO:0006355">
    <property type="term" value="P:regulation of DNA-templated transcription"/>
    <property type="evidence" value="ECO:0007669"/>
    <property type="project" value="InterPro"/>
</dbReference>
<evidence type="ECO:0000256" key="8">
    <source>
        <dbReference type="ARBA" id="ARBA00022840"/>
    </source>
</evidence>
<evidence type="ECO:0000256" key="20">
    <source>
        <dbReference type="SAM" id="MobiDB-lite"/>
    </source>
</evidence>
<keyword evidence="4" id="KW-0507">mRNA processing</keyword>
<comment type="subunit">
    <text evidence="19">Component of the Mediator complex.</text>
</comment>
<feature type="region of interest" description="Disordered" evidence="20">
    <location>
        <begin position="47"/>
        <end position="132"/>
    </location>
</feature>
<dbReference type="PANTHER" id="PTHR47958">
    <property type="entry name" value="ATP-DEPENDENT RNA HELICASE DBP3"/>
    <property type="match status" value="1"/>
</dbReference>
<feature type="compositionally biased region" description="Polar residues" evidence="20">
    <location>
        <begin position="1191"/>
        <end position="1228"/>
    </location>
</feature>
<accession>A0AAF5I2C8</accession>
<evidence type="ECO:0000256" key="9">
    <source>
        <dbReference type="ARBA" id="ARBA00023015"/>
    </source>
</evidence>
<feature type="compositionally biased region" description="Low complexity" evidence="20">
    <location>
        <begin position="1169"/>
        <end position="1178"/>
    </location>
</feature>
<evidence type="ECO:0000256" key="2">
    <source>
        <dbReference type="ARBA" id="ARBA00009807"/>
    </source>
</evidence>
<dbReference type="InterPro" id="IPR000629">
    <property type="entry name" value="RNA-helicase_DEAD-box_CS"/>
</dbReference>
<keyword evidence="11 19" id="KW-0804">Transcription</keyword>
<dbReference type="GO" id="GO:0003724">
    <property type="term" value="F:RNA helicase activity"/>
    <property type="evidence" value="ECO:0007669"/>
    <property type="project" value="UniProtKB-EC"/>
</dbReference>
<keyword evidence="5" id="KW-0547">Nucleotide-binding</keyword>
<feature type="compositionally biased region" description="Polar residues" evidence="20">
    <location>
        <begin position="891"/>
        <end position="906"/>
    </location>
</feature>
<dbReference type="PROSITE" id="PS51195">
    <property type="entry name" value="Q_MOTIF"/>
    <property type="match status" value="1"/>
</dbReference>
<dbReference type="InterPro" id="IPR014001">
    <property type="entry name" value="Helicase_ATP-bd"/>
</dbReference>
<dbReference type="SMART" id="SM00487">
    <property type="entry name" value="DEXDc"/>
    <property type="match status" value="1"/>
</dbReference>
<dbReference type="PROSITE" id="PS00039">
    <property type="entry name" value="DEAD_ATP_HELICASE"/>
    <property type="match status" value="1"/>
</dbReference>
<name>A0AAF5I2C8_STRER</name>
<dbReference type="GO" id="GO:0003712">
    <property type="term" value="F:transcription coregulator activity"/>
    <property type="evidence" value="ECO:0007669"/>
    <property type="project" value="InterPro"/>
</dbReference>
<evidence type="ECO:0000256" key="12">
    <source>
        <dbReference type="ARBA" id="ARBA00023187"/>
    </source>
</evidence>
<evidence type="ECO:0000256" key="13">
    <source>
        <dbReference type="ARBA" id="ARBA00023242"/>
    </source>
</evidence>
<comment type="similarity">
    <text evidence="14">Belongs to the DEAD box helicase family. DDX23/PRP28 subfamily.</text>
</comment>
<dbReference type="WBParaSite" id="TCONS_00011171.p1">
    <property type="protein sequence ID" value="TCONS_00011171.p1"/>
    <property type="gene ID" value="XLOC_005330"/>
</dbReference>
<dbReference type="Proteomes" id="UP000035681">
    <property type="component" value="Unplaced"/>
</dbReference>
<dbReference type="FunFam" id="3.40.50.300:FF:000520">
    <property type="entry name" value="probable ATP-dependent RNA helicase DDX23"/>
    <property type="match status" value="1"/>
</dbReference>
<dbReference type="Gene3D" id="3.40.50.300">
    <property type="entry name" value="P-loop containing nucleotide triphosphate hydrolases"/>
    <property type="match status" value="2"/>
</dbReference>
<dbReference type="PROSITE" id="PS51192">
    <property type="entry name" value="HELICASE_ATP_BIND_1"/>
    <property type="match status" value="1"/>
</dbReference>
<feature type="domain" description="Helicase C-terminal" evidence="22">
    <location>
        <begin position="525"/>
        <end position="686"/>
    </location>
</feature>
<dbReference type="AlphaFoldDB" id="A0AAF5I2C8"/>
<organism evidence="24 25">
    <name type="scientific">Strongyloides stercoralis</name>
    <name type="common">Threadworm</name>
    <dbReference type="NCBI Taxonomy" id="6248"/>
    <lineage>
        <taxon>Eukaryota</taxon>
        <taxon>Metazoa</taxon>
        <taxon>Ecdysozoa</taxon>
        <taxon>Nematoda</taxon>
        <taxon>Chromadorea</taxon>
        <taxon>Rhabditida</taxon>
        <taxon>Tylenchina</taxon>
        <taxon>Panagrolaimomorpha</taxon>
        <taxon>Strongyloidoidea</taxon>
        <taxon>Strongyloididae</taxon>
        <taxon>Strongyloides</taxon>
    </lineage>
</organism>